<feature type="non-terminal residue" evidence="1">
    <location>
        <position position="90"/>
    </location>
</feature>
<accession>A0A2W4BFV4</accession>
<proteinExistence type="predicted"/>
<reference evidence="1 2" key="1">
    <citation type="submission" date="2017-11" db="EMBL/GenBank/DDBJ databases">
        <title>Draft genome sequence of Enterococcus plantarum TRW2 strain isolated from lettuce.</title>
        <authorList>
            <person name="Kim E.B."/>
            <person name="Marco M.L."/>
            <person name="Williams T.R."/>
            <person name="You I.H."/>
        </authorList>
    </citation>
    <scope>NUCLEOTIDE SEQUENCE [LARGE SCALE GENOMIC DNA]</scope>
    <source>
        <strain evidence="1 2">TRW2</strain>
    </source>
</reference>
<dbReference type="AlphaFoldDB" id="A0A2W4BFV4"/>
<organism evidence="1 2">
    <name type="scientific">Enterococcus plantarum</name>
    <dbReference type="NCBI Taxonomy" id="1077675"/>
    <lineage>
        <taxon>Bacteria</taxon>
        <taxon>Bacillati</taxon>
        <taxon>Bacillota</taxon>
        <taxon>Bacilli</taxon>
        <taxon>Lactobacillales</taxon>
        <taxon>Enterococcaceae</taxon>
        <taxon>Enterococcus</taxon>
    </lineage>
</organism>
<dbReference type="RefSeq" id="WP_146237818.1">
    <property type="nucleotide sequence ID" value="NZ_PIEU01000089.1"/>
</dbReference>
<name>A0A2W4BFV4_9ENTE</name>
<evidence type="ECO:0000313" key="1">
    <source>
        <dbReference type="EMBL" id="PZL72002.1"/>
    </source>
</evidence>
<keyword evidence="2" id="KW-1185">Reference proteome</keyword>
<sequence>MPEIEDGAQLSKNLALALEGGDIQKIAEARTKLNQQRLDQLTRQALVQKQEQLAQKELAEQQAKEQGIAIYKEYLTTGKLSDEQLRNLVS</sequence>
<comment type="caution">
    <text evidence="1">The sequence shown here is derived from an EMBL/GenBank/DDBJ whole genome shotgun (WGS) entry which is preliminary data.</text>
</comment>
<gene>
    <name evidence="1" type="ORF">CI088_11375</name>
</gene>
<evidence type="ECO:0000313" key="2">
    <source>
        <dbReference type="Proteomes" id="UP000249828"/>
    </source>
</evidence>
<dbReference type="Proteomes" id="UP000249828">
    <property type="component" value="Unassembled WGS sequence"/>
</dbReference>
<protein>
    <submittedName>
        <fullName evidence="1">Uncharacterized protein</fullName>
    </submittedName>
</protein>
<dbReference type="EMBL" id="PIEU01000089">
    <property type="protein sequence ID" value="PZL72002.1"/>
    <property type="molecule type" value="Genomic_DNA"/>
</dbReference>